<dbReference type="Pfam" id="PF20258">
    <property type="entry name" value="tRNA_Me_trans_C"/>
    <property type="match status" value="1"/>
</dbReference>
<keyword evidence="4" id="KW-0820">tRNA-binding</keyword>
<dbReference type="Gene3D" id="1.20.5.170">
    <property type="match status" value="1"/>
</dbReference>
<dbReference type="Gene3D" id="3.40.50.300">
    <property type="entry name" value="P-loop containing nucleotide triphosphate hydrolases"/>
    <property type="match status" value="2"/>
</dbReference>
<evidence type="ECO:0000313" key="15">
    <source>
        <dbReference type="Proteomes" id="UP000265515"/>
    </source>
</evidence>
<evidence type="ECO:0000259" key="13">
    <source>
        <dbReference type="PROSITE" id="PS50206"/>
    </source>
</evidence>
<comment type="function">
    <text evidence="1">Catalyzes the 2-thiolation of uridine at the wobble position (U34) of mitochondrial tRNA(Lys), tRNA(Glu) and tRNA(Gln). Required for the formation of 5-taurinomethyl-2-thiouridine (tm5s2U) of mitochondrial tRNA(Lys), tRNA(Glu), and tRNA(Gln) at the wobble position. ATP is required to activate the C2 atom of the wobble base.</text>
</comment>
<dbReference type="InterPro" id="IPR004506">
    <property type="entry name" value="MnmA-like"/>
</dbReference>
<evidence type="ECO:0000256" key="11">
    <source>
        <dbReference type="ARBA" id="ARBA00049564"/>
    </source>
</evidence>
<dbReference type="Pfam" id="PF03308">
    <property type="entry name" value="MeaB"/>
    <property type="match status" value="1"/>
</dbReference>
<keyword evidence="7" id="KW-0547">Nucleotide-binding</keyword>
<feature type="domain" description="Rhodanese" evidence="13">
    <location>
        <begin position="566"/>
        <end position="617"/>
    </location>
</feature>
<keyword evidence="5" id="KW-0808">Transferase</keyword>
<dbReference type="EMBL" id="BFEA01000221">
    <property type="protein sequence ID" value="GBG75289.1"/>
    <property type="molecule type" value="Genomic_DNA"/>
</dbReference>
<dbReference type="Gene3D" id="3.40.50.620">
    <property type="entry name" value="HUPs"/>
    <property type="match status" value="1"/>
</dbReference>
<reference evidence="14 15" key="1">
    <citation type="journal article" date="2018" name="Cell">
        <title>The Chara Genome: Secondary Complexity and Implications for Plant Terrestrialization.</title>
        <authorList>
            <person name="Nishiyama T."/>
            <person name="Sakayama H."/>
            <person name="Vries J.D."/>
            <person name="Buschmann H."/>
            <person name="Saint-Marcoux D."/>
            <person name="Ullrich K.K."/>
            <person name="Haas F.B."/>
            <person name="Vanderstraeten L."/>
            <person name="Becker D."/>
            <person name="Lang D."/>
            <person name="Vosolsobe S."/>
            <person name="Rombauts S."/>
            <person name="Wilhelmsson P.K.I."/>
            <person name="Janitza P."/>
            <person name="Kern R."/>
            <person name="Heyl A."/>
            <person name="Rumpler F."/>
            <person name="Villalobos L.I.A.C."/>
            <person name="Clay J.M."/>
            <person name="Skokan R."/>
            <person name="Toyoda A."/>
            <person name="Suzuki Y."/>
            <person name="Kagoshima H."/>
            <person name="Schijlen E."/>
            <person name="Tajeshwar N."/>
            <person name="Catarino B."/>
            <person name="Hetherington A.J."/>
            <person name="Saltykova A."/>
            <person name="Bonnot C."/>
            <person name="Breuninger H."/>
            <person name="Symeonidi A."/>
            <person name="Radhakrishnan G.V."/>
            <person name="Van Nieuwerburgh F."/>
            <person name="Deforce D."/>
            <person name="Chang C."/>
            <person name="Karol K.G."/>
            <person name="Hedrich R."/>
            <person name="Ulvskov P."/>
            <person name="Glockner G."/>
            <person name="Delwiche C.F."/>
            <person name="Petrasek J."/>
            <person name="Van de Peer Y."/>
            <person name="Friml J."/>
            <person name="Beilby M."/>
            <person name="Dolan L."/>
            <person name="Kohara Y."/>
            <person name="Sugano S."/>
            <person name="Fujiyama A."/>
            <person name="Delaux P.-M."/>
            <person name="Quint M."/>
            <person name="TheiBen G."/>
            <person name="Hagemann M."/>
            <person name="Harholt J."/>
            <person name="Dunand C."/>
            <person name="Zachgo S."/>
            <person name="Langdale J."/>
            <person name="Maumus F."/>
            <person name="Straeten D.V.D."/>
            <person name="Gould S.B."/>
            <person name="Rensing S.A."/>
        </authorList>
    </citation>
    <scope>NUCLEOTIDE SEQUENCE [LARGE SCALE GENOMIC DNA]</scope>
    <source>
        <strain evidence="14 15">S276</strain>
    </source>
</reference>
<evidence type="ECO:0000256" key="12">
    <source>
        <dbReference type="SAM" id="MobiDB-lite"/>
    </source>
</evidence>
<evidence type="ECO:0000256" key="2">
    <source>
        <dbReference type="ARBA" id="ARBA00006191"/>
    </source>
</evidence>
<feature type="region of interest" description="Disordered" evidence="12">
    <location>
        <begin position="544"/>
        <end position="564"/>
    </location>
</feature>
<name>A0A388KZ11_CHABU</name>
<evidence type="ECO:0000256" key="9">
    <source>
        <dbReference type="ARBA" id="ARBA00022884"/>
    </source>
</evidence>
<evidence type="ECO:0000313" key="14">
    <source>
        <dbReference type="EMBL" id="GBG75289.1"/>
    </source>
</evidence>
<keyword evidence="6" id="KW-0819">tRNA processing</keyword>
<organism evidence="14 15">
    <name type="scientific">Chara braunii</name>
    <name type="common">Braun's stonewort</name>
    <dbReference type="NCBI Taxonomy" id="69332"/>
    <lineage>
        <taxon>Eukaryota</taxon>
        <taxon>Viridiplantae</taxon>
        <taxon>Streptophyta</taxon>
        <taxon>Charophyceae</taxon>
        <taxon>Charales</taxon>
        <taxon>Characeae</taxon>
        <taxon>Chara</taxon>
    </lineage>
</organism>
<keyword evidence="9" id="KW-0694">RNA-binding</keyword>
<dbReference type="Gene3D" id="2.30.30.280">
    <property type="entry name" value="Adenine nucleotide alpha hydrolases-like domains"/>
    <property type="match status" value="1"/>
</dbReference>
<evidence type="ECO:0000256" key="1">
    <source>
        <dbReference type="ARBA" id="ARBA00003986"/>
    </source>
</evidence>
<dbReference type="Proteomes" id="UP000265515">
    <property type="component" value="Unassembled WGS sequence"/>
</dbReference>
<evidence type="ECO:0000256" key="6">
    <source>
        <dbReference type="ARBA" id="ARBA00022694"/>
    </source>
</evidence>
<dbReference type="Gene3D" id="2.40.30.10">
    <property type="entry name" value="Translation factors"/>
    <property type="match status" value="1"/>
</dbReference>
<dbReference type="GO" id="GO:0002143">
    <property type="term" value="P:tRNA wobble position uridine thiolation"/>
    <property type="evidence" value="ECO:0007669"/>
    <property type="project" value="TreeGrafter"/>
</dbReference>
<dbReference type="InterPro" id="IPR023382">
    <property type="entry name" value="MnmA-like_central_sf"/>
</dbReference>
<dbReference type="STRING" id="69332.A0A388KZ11"/>
<dbReference type="InterPro" id="IPR046884">
    <property type="entry name" value="MnmA-like_central"/>
</dbReference>
<evidence type="ECO:0000256" key="7">
    <source>
        <dbReference type="ARBA" id="ARBA00022741"/>
    </source>
</evidence>
<dbReference type="SUPFAM" id="SSF52540">
    <property type="entry name" value="P-loop containing nucleoside triphosphate hydrolases"/>
    <property type="match status" value="1"/>
</dbReference>
<proteinExistence type="inferred from homology"/>
<dbReference type="GO" id="GO:0061708">
    <property type="term" value="F:tRNA-5-taurinomethyluridine 2-sulfurtransferase"/>
    <property type="evidence" value="ECO:0007669"/>
    <property type="project" value="UniProtKB-EC"/>
</dbReference>
<keyword evidence="8" id="KW-0067">ATP-binding</keyword>
<comment type="caution">
    <text evidence="14">The sequence shown here is derived from an EMBL/GenBank/DDBJ whole genome shotgun (WGS) entry which is preliminary data.</text>
</comment>
<evidence type="ECO:0000256" key="8">
    <source>
        <dbReference type="ARBA" id="ARBA00022840"/>
    </source>
</evidence>
<dbReference type="Pfam" id="PF20259">
    <property type="entry name" value="tRNA_Me_trans_M"/>
    <property type="match status" value="1"/>
</dbReference>
<dbReference type="PANTHER" id="PTHR11933">
    <property type="entry name" value="TRNA 5-METHYLAMINOMETHYL-2-THIOURIDYLATE -METHYLTRANSFERASE"/>
    <property type="match status" value="1"/>
</dbReference>
<comment type="catalytic activity">
    <reaction evidence="11">
        <text>5-taurinomethyluridine(34) in tRNA + S-sulfanyl-L-cysteinyl-[protein] + AH2 + ATP = 5-taurinomethyl-2-thiouridine(34) in tRNA + L-cysteinyl-[protein] + A + AMP + diphosphate + H(+)</text>
        <dbReference type="Rhea" id="RHEA:47040"/>
        <dbReference type="Rhea" id="RHEA-COMP:10131"/>
        <dbReference type="Rhea" id="RHEA-COMP:11726"/>
        <dbReference type="Rhea" id="RHEA-COMP:11732"/>
        <dbReference type="Rhea" id="RHEA-COMP:11733"/>
        <dbReference type="ChEBI" id="CHEBI:13193"/>
        <dbReference type="ChEBI" id="CHEBI:15378"/>
        <dbReference type="ChEBI" id="CHEBI:17499"/>
        <dbReference type="ChEBI" id="CHEBI:29950"/>
        <dbReference type="ChEBI" id="CHEBI:30616"/>
        <dbReference type="ChEBI" id="CHEBI:33019"/>
        <dbReference type="ChEBI" id="CHEBI:61963"/>
        <dbReference type="ChEBI" id="CHEBI:87171"/>
        <dbReference type="ChEBI" id="CHEBI:87172"/>
        <dbReference type="ChEBI" id="CHEBI:456215"/>
        <dbReference type="EC" id="2.8.1.14"/>
    </reaction>
</comment>
<dbReference type="InterPro" id="IPR001763">
    <property type="entry name" value="Rhodanese-like_dom"/>
</dbReference>
<dbReference type="InterPro" id="IPR046885">
    <property type="entry name" value="MnmA-like_C"/>
</dbReference>
<dbReference type="InterPro" id="IPR014729">
    <property type="entry name" value="Rossmann-like_a/b/a_fold"/>
</dbReference>
<accession>A0A388KZ11</accession>
<protein>
    <recommendedName>
        <fullName evidence="3">tRNA-5-taurinomethyluridine 2-sulfurtransferase</fullName>
        <ecNumber evidence="3">2.8.1.14</ecNumber>
    </recommendedName>
</protein>
<dbReference type="GO" id="GO:0005524">
    <property type="term" value="F:ATP binding"/>
    <property type="evidence" value="ECO:0007669"/>
    <property type="project" value="UniProtKB-KW"/>
</dbReference>
<dbReference type="PANTHER" id="PTHR11933:SF5">
    <property type="entry name" value="MITOCHONDRIAL TRNA-SPECIFIC 2-THIOURIDYLASE 1"/>
    <property type="match status" value="1"/>
</dbReference>
<dbReference type="Pfam" id="PF03054">
    <property type="entry name" value="tRNA_Me_trans"/>
    <property type="match status" value="1"/>
</dbReference>
<dbReference type="Gramene" id="GBG75289">
    <property type="protein sequence ID" value="GBG75289"/>
    <property type="gene ID" value="CBR_g19922"/>
</dbReference>
<dbReference type="PROSITE" id="PS51257">
    <property type="entry name" value="PROKAR_LIPOPROTEIN"/>
    <property type="match status" value="1"/>
</dbReference>
<feature type="compositionally biased region" description="Basic and acidic residues" evidence="12">
    <location>
        <begin position="1015"/>
        <end position="1026"/>
    </location>
</feature>
<dbReference type="CDD" id="cd01998">
    <property type="entry name" value="MnmA_TRMU-like"/>
    <property type="match status" value="1"/>
</dbReference>
<comment type="similarity">
    <text evidence="2">Belongs to the MnmA/TRMU family.</text>
</comment>
<dbReference type="FunFam" id="2.30.30.280:FF:000001">
    <property type="entry name" value="tRNA-specific 2-thiouridylase MnmA"/>
    <property type="match status" value="1"/>
</dbReference>
<evidence type="ECO:0000256" key="4">
    <source>
        <dbReference type="ARBA" id="ARBA00022555"/>
    </source>
</evidence>
<sequence length="1035" mass="110620">MMRLSSHVPKRGGSKLGQVSAVVQSCLVIVDDYLSSSAKMGATVTWRTMDAEVAAGNASSASKSAATGSPSLVSSAKVRSLSPAFLGPSATAEQSEGATWQQRPERQQQHLAAVSGAGCCPLGSAGRAAPIAREREISRACHAGECSGRGAGQLFAADVYGDDDTRKVRGFFTLSPGQSGRSGRTAASARRFATWHSASTAKQSSDDVADCDPKSMAGLEEMTERTRVLAEGVLSGNHMHLNRAINLCESWSSDDRAQGTALLQYLMAKSEDVRNGKMFRIGLTGPPGSGKSSLIERFSMLMVETVGGGQSDTAVAELVDMLVLVLPPAGGDELQGLKKGIVEVADLLVVNKADGETAKAALATVREYKRALHFLRPSSDTWVPPVIAASTRTREGIEDLLKSALDFRAKMTASGELEGRQREQSNKLMWRNVRHMIAERGGAGQPWHSGDGGGGGDSPLPLPMYNIMWPARTSSWGAISRSGRFPTWRSAGDDVALMSWSVTHVATPEGLRDPSKLQVQNCRSGTGVTFFKGLAHALSFSRSFGSSSRTSEGTGGELPASGAVEGVHGRRPIVAVGISGGVDSSVAAWLLKQRGFEVVGLFMKNWDLADEKGGGLSCGIDKELEDAKRVCHCLNIPLHEVDCVQRYWVDVFESFVSECAAGLTPNPDLTCNRHIKFDALLERAFSLGADALATGHYARLRRREEDGKMELLRGLDDDKDQSYFLASVNQQAFQRVMFPVGGMRKAEVREVASVAGLPTADKKSSVGICFIGKRRFGEFISDYVELEPGPFVEVENGAVVGKHGGIACYTIGQRARIGGAADAWFVVGKDVPKNVVFVAMGKDNPALFCRAAALADPFWVSGEPPKELEEGVWNVGDGGGGVANRVLCSEYKARYRQPSAPCKVEMMGDPLRVATACSDLRITRSDTSRLPEPTAEDVLSPSAFWKPGVDHERLGPSGSDKGSHKNHSGFLKVQFETPARAITPRQALVLYQGDVCLGGGLILYPGQTLLEEQMGAHESDLPESHLSESTLMAGR</sequence>
<dbReference type="InterPro" id="IPR027417">
    <property type="entry name" value="P-loop_NTPase"/>
</dbReference>
<evidence type="ECO:0000256" key="10">
    <source>
        <dbReference type="ARBA" id="ARBA00023157"/>
    </source>
</evidence>
<dbReference type="HAMAP" id="MF_00144">
    <property type="entry name" value="tRNA_thiouridyl_MnmA"/>
    <property type="match status" value="1"/>
</dbReference>
<feature type="region of interest" description="Disordered" evidence="12">
    <location>
        <begin position="1015"/>
        <end position="1035"/>
    </location>
</feature>
<gene>
    <name evidence="14" type="ORF">CBR_g19922</name>
</gene>
<keyword evidence="15" id="KW-1185">Reference proteome</keyword>
<dbReference type="FunFam" id="3.40.50.620:FF:000115">
    <property type="entry name" value="tRNA-specific 2-thiouridylase MnmA"/>
    <property type="match status" value="1"/>
</dbReference>
<dbReference type="NCBIfam" id="TIGR00420">
    <property type="entry name" value="trmU"/>
    <property type="match status" value="1"/>
</dbReference>
<keyword evidence="10" id="KW-1015">Disulfide bond</keyword>
<dbReference type="PROSITE" id="PS50206">
    <property type="entry name" value="RHODANESE_3"/>
    <property type="match status" value="1"/>
</dbReference>
<dbReference type="OrthoDB" id="3685at2759"/>
<dbReference type="EC" id="2.8.1.14" evidence="3"/>
<dbReference type="NCBIfam" id="NF001138">
    <property type="entry name" value="PRK00143.1"/>
    <property type="match status" value="1"/>
</dbReference>
<dbReference type="AlphaFoldDB" id="A0A388KZ11"/>
<dbReference type="GO" id="GO:0000049">
    <property type="term" value="F:tRNA binding"/>
    <property type="evidence" value="ECO:0007669"/>
    <property type="project" value="UniProtKB-KW"/>
</dbReference>
<evidence type="ECO:0000256" key="3">
    <source>
        <dbReference type="ARBA" id="ARBA00011953"/>
    </source>
</evidence>
<dbReference type="SUPFAM" id="SSF52402">
    <property type="entry name" value="Adenine nucleotide alpha hydrolases-like"/>
    <property type="match status" value="1"/>
</dbReference>
<evidence type="ECO:0000256" key="5">
    <source>
        <dbReference type="ARBA" id="ARBA00022679"/>
    </source>
</evidence>